<gene>
    <name evidence="1" type="ORF">MTR67_048122</name>
</gene>
<accession>A0AAF0ZW74</accession>
<evidence type="ECO:0000313" key="1">
    <source>
        <dbReference type="EMBL" id="WMV54737.1"/>
    </source>
</evidence>
<evidence type="ECO:0000313" key="2">
    <source>
        <dbReference type="Proteomes" id="UP001234989"/>
    </source>
</evidence>
<dbReference type="InterPro" id="IPR052160">
    <property type="entry name" value="Gypsy_RT_Integrase-like"/>
</dbReference>
<organism evidence="1 2">
    <name type="scientific">Solanum verrucosum</name>
    <dbReference type="NCBI Taxonomy" id="315347"/>
    <lineage>
        <taxon>Eukaryota</taxon>
        <taxon>Viridiplantae</taxon>
        <taxon>Streptophyta</taxon>
        <taxon>Embryophyta</taxon>
        <taxon>Tracheophyta</taxon>
        <taxon>Spermatophyta</taxon>
        <taxon>Magnoliopsida</taxon>
        <taxon>eudicotyledons</taxon>
        <taxon>Gunneridae</taxon>
        <taxon>Pentapetalae</taxon>
        <taxon>asterids</taxon>
        <taxon>lamiids</taxon>
        <taxon>Solanales</taxon>
        <taxon>Solanaceae</taxon>
        <taxon>Solanoideae</taxon>
        <taxon>Solaneae</taxon>
        <taxon>Solanum</taxon>
    </lineage>
</organism>
<keyword evidence="2" id="KW-1185">Reference proteome</keyword>
<protein>
    <submittedName>
        <fullName evidence="1">Uncharacterized protein</fullName>
    </submittedName>
</protein>
<dbReference type="EMBL" id="CP133622">
    <property type="protein sequence ID" value="WMV54737.1"/>
    <property type="molecule type" value="Genomic_DNA"/>
</dbReference>
<dbReference type="PANTHER" id="PTHR47266">
    <property type="entry name" value="ENDONUCLEASE-RELATED"/>
    <property type="match status" value="1"/>
</dbReference>
<sequence>MKRCDKCKRQGAISQRNELPISPILEFELFDVWGMDFMSPFMRSYGQKYILAQNVDDVLWAYGTAYILSIGMSSYQLVFGKACHLPVEHELKALRKLKKLNLSWSDATNLRLDQINEI</sequence>
<dbReference type="Proteomes" id="UP001234989">
    <property type="component" value="Chromosome 11"/>
</dbReference>
<proteinExistence type="predicted"/>
<reference evidence="1" key="1">
    <citation type="submission" date="2023-08" db="EMBL/GenBank/DDBJ databases">
        <title>A de novo genome assembly of Solanum verrucosum Schlechtendal, a Mexican diploid species geographically isolated from the other diploid A-genome species in potato relatives.</title>
        <authorList>
            <person name="Hosaka K."/>
        </authorList>
    </citation>
    <scope>NUCLEOTIDE SEQUENCE</scope>
    <source>
        <tissue evidence="1">Young leaves</tissue>
    </source>
</reference>
<dbReference type="AlphaFoldDB" id="A0AAF0ZW74"/>
<name>A0AAF0ZW74_SOLVR</name>